<keyword evidence="4 6" id="KW-1133">Transmembrane helix</keyword>
<accession>A0A0H4I4S9</accession>
<dbReference type="PANTHER" id="PTHR30086">
    <property type="entry name" value="ARGININE EXPORTER PROTEIN ARGO"/>
    <property type="match status" value="1"/>
</dbReference>
<dbReference type="InterPro" id="IPR001123">
    <property type="entry name" value="LeuE-type"/>
</dbReference>
<dbReference type="GO" id="GO:0005886">
    <property type="term" value="C:plasma membrane"/>
    <property type="evidence" value="ECO:0007669"/>
    <property type="project" value="UniProtKB-SubCell"/>
</dbReference>
<dbReference type="Pfam" id="PF01810">
    <property type="entry name" value="LysE"/>
    <property type="match status" value="1"/>
</dbReference>
<dbReference type="RefSeq" id="WP_048388463.1">
    <property type="nucleotide sequence ID" value="NZ_CP011494.1"/>
</dbReference>
<keyword evidence="2" id="KW-1003">Cell membrane</keyword>
<evidence type="ECO:0000256" key="1">
    <source>
        <dbReference type="ARBA" id="ARBA00004651"/>
    </source>
</evidence>
<name>A0A0H4I4S9_9GAMM</name>
<dbReference type="Proteomes" id="UP000036406">
    <property type="component" value="Chromosome"/>
</dbReference>
<evidence type="ECO:0000313" key="7">
    <source>
        <dbReference type="EMBL" id="AKO54096.1"/>
    </source>
</evidence>
<dbReference type="KEGG" id="mpq:ABA45_17985"/>
<dbReference type="AlphaFoldDB" id="A0A0H4I4S9"/>
<keyword evidence="8" id="KW-1185">Reference proteome</keyword>
<proteinExistence type="predicted"/>
<keyword evidence="3 6" id="KW-0812">Transmembrane</keyword>
<evidence type="ECO:0000256" key="3">
    <source>
        <dbReference type="ARBA" id="ARBA00022692"/>
    </source>
</evidence>
<evidence type="ECO:0000256" key="2">
    <source>
        <dbReference type="ARBA" id="ARBA00022475"/>
    </source>
</evidence>
<dbReference type="PATRIC" id="fig|330734.3.peg.3785"/>
<organism evidence="7 8">
    <name type="scientific">Marinobacter psychrophilus</name>
    <dbReference type="NCBI Taxonomy" id="330734"/>
    <lineage>
        <taxon>Bacteria</taxon>
        <taxon>Pseudomonadati</taxon>
        <taxon>Pseudomonadota</taxon>
        <taxon>Gammaproteobacteria</taxon>
        <taxon>Pseudomonadales</taxon>
        <taxon>Marinobacteraceae</taxon>
        <taxon>Marinobacter</taxon>
    </lineage>
</organism>
<comment type="subcellular location">
    <subcellularLocation>
        <location evidence="1">Cell membrane</location>
        <topology evidence="1">Multi-pass membrane protein</topology>
    </subcellularLocation>
</comment>
<feature type="transmembrane region" description="Helical" evidence="6">
    <location>
        <begin position="43"/>
        <end position="65"/>
    </location>
</feature>
<evidence type="ECO:0000313" key="8">
    <source>
        <dbReference type="Proteomes" id="UP000036406"/>
    </source>
</evidence>
<dbReference type="EMBL" id="CP011494">
    <property type="protein sequence ID" value="AKO54096.1"/>
    <property type="molecule type" value="Genomic_DNA"/>
</dbReference>
<evidence type="ECO:0000256" key="4">
    <source>
        <dbReference type="ARBA" id="ARBA00022989"/>
    </source>
</evidence>
<reference evidence="7 8" key="1">
    <citation type="submission" date="2015-05" db="EMBL/GenBank/DDBJ databases">
        <title>Complete genome of Marinobacter psychrophilus strain 20041T isolated from sea-ice of the Canadian Basin.</title>
        <authorList>
            <person name="Song L."/>
            <person name="Ren L."/>
            <person name="Yu Y."/>
            <person name="Wang X."/>
        </authorList>
    </citation>
    <scope>NUCLEOTIDE SEQUENCE [LARGE SCALE GENOMIC DNA]</scope>
    <source>
        <strain evidence="7 8">20041</strain>
    </source>
</reference>
<evidence type="ECO:0000256" key="5">
    <source>
        <dbReference type="ARBA" id="ARBA00023136"/>
    </source>
</evidence>
<keyword evidence="5 6" id="KW-0472">Membrane</keyword>
<evidence type="ECO:0000256" key="6">
    <source>
        <dbReference type="SAM" id="Phobius"/>
    </source>
</evidence>
<dbReference type="PANTHER" id="PTHR30086:SF21">
    <property type="entry name" value="TRANSPORT PROTEIN"/>
    <property type="match status" value="1"/>
</dbReference>
<gene>
    <name evidence="7" type="ORF">ABA45_17985</name>
</gene>
<sequence length="209" mass="22052">MFEFSSFAAALGVYVIGTASPGPGNLAIANTSLNYGRTPGLALAAGVISGSLCWGAMTAAGVSALLMSNTQVLVWLKILGACYLFFLAWKSIRGALAHNAVIMECSQDKQTRNLGFYLQGLGIHLTNPKATLTWFTVTTVGLSASAPIWASFVLVASCAVLGGVIFCTYALAFSAHSAERFFTRTRKSFGLICAVFYSMVAIGFLSSLF</sequence>
<dbReference type="GO" id="GO:0015171">
    <property type="term" value="F:amino acid transmembrane transporter activity"/>
    <property type="evidence" value="ECO:0007669"/>
    <property type="project" value="TreeGrafter"/>
</dbReference>
<feature type="transmembrane region" description="Helical" evidence="6">
    <location>
        <begin position="148"/>
        <end position="176"/>
    </location>
</feature>
<evidence type="ECO:0008006" key="9">
    <source>
        <dbReference type="Google" id="ProtNLM"/>
    </source>
</evidence>
<feature type="transmembrane region" description="Helical" evidence="6">
    <location>
        <begin position="72"/>
        <end position="89"/>
    </location>
</feature>
<feature type="transmembrane region" description="Helical" evidence="6">
    <location>
        <begin position="188"/>
        <end position="208"/>
    </location>
</feature>
<protein>
    <recommendedName>
        <fullName evidence="9">Amino acid transporter</fullName>
    </recommendedName>
</protein>